<dbReference type="Gene3D" id="3.40.430.10">
    <property type="entry name" value="Dihydrofolate Reductase, subunit A"/>
    <property type="match status" value="1"/>
</dbReference>
<dbReference type="SUPFAM" id="SSF53597">
    <property type="entry name" value="Dihydrofolate reductase-like"/>
    <property type="match status" value="1"/>
</dbReference>
<dbReference type="EC" id="1.5.1.3" evidence="3"/>
<dbReference type="CDD" id="cd00209">
    <property type="entry name" value="DHFR"/>
    <property type="match status" value="1"/>
</dbReference>
<dbReference type="PANTHER" id="PTHR48069:SF3">
    <property type="entry name" value="DIHYDROFOLATE REDUCTASE"/>
    <property type="match status" value="1"/>
</dbReference>
<evidence type="ECO:0000313" key="10">
    <source>
        <dbReference type="Proteomes" id="UP000178849"/>
    </source>
</evidence>
<dbReference type="AlphaFoldDB" id="A0A1G2BKU1"/>
<protein>
    <recommendedName>
        <fullName evidence="3">dihydrofolate reductase</fullName>
        <ecNumber evidence="3">1.5.1.3</ecNumber>
    </recommendedName>
</protein>
<dbReference type="InterPro" id="IPR024072">
    <property type="entry name" value="DHFR-like_dom_sf"/>
</dbReference>
<dbReference type="InterPro" id="IPR001796">
    <property type="entry name" value="DHFR_dom"/>
</dbReference>
<dbReference type="GO" id="GO:0046452">
    <property type="term" value="P:dihydrofolate metabolic process"/>
    <property type="evidence" value="ECO:0007669"/>
    <property type="project" value="TreeGrafter"/>
</dbReference>
<dbReference type="GO" id="GO:0004146">
    <property type="term" value="F:dihydrofolate reductase activity"/>
    <property type="evidence" value="ECO:0007669"/>
    <property type="project" value="UniProtKB-EC"/>
</dbReference>
<keyword evidence="5" id="KW-0521">NADP</keyword>
<evidence type="ECO:0000256" key="1">
    <source>
        <dbReference type="ARBA" id="ARBA00004903"/>
    </source>
</evidence>
<gene>
    <name evidence="9" type="ORF">A2927_00430</name>
</gene>
<comment type="caution">
    <text evidence="9">The sequence shown here is derived from an EMBL/GenBank/DDBJ whole genome shotgun (WGS) entry which is preliminary data.</text>
</comment>
<name>A0A1G2BKU1_9BACT</name>
<feature type="domain" description="DHFR" evidence="8">
    <location>
        <begin position="2"/>
        <end position="172"/>
    </location>
</feature>
<organism evidence="9 10">
    <name type="scientific">Candidatus Komeilibacteria bacterium RIFCSPLOWO2_01_FULL_45_10</name>
    <dbReference type="NCBI Taxonomy" id="1798550"/>
    <lineage>
        <taxon>Bacteria</taxon>
        <taxon>Candidatus Komeiliibacteriota</taxon>
    </lineage>
</organism>
<dbReference type="PROSITE" id="PS51330">
    <property type="entry name" value="DHFR_2"/>
    <property type="match status" value="1"/>
</dbReference>
<dbReference type="Proteomes" id="UP000178849">
    <property type="component" value="Unassembled WGS sequence"/>
</dbReference>
<dbReference type="InterPro" id="IPR012259">
    <property type="entry name" value="DHFR"/>
</dbReference>
<dbReference type="EMBL" id="MHKL01000022">
    <property type="protein sequence ID" value="OGY89286.1"/>
    <property type="molecule type" value="Genomic_DNA"/>
</dbReference>
<dbReference type="STRING" id="1798550.A2927_00430"/>
<dbReference type="GO" id="GO:0006730">
    <property type="term" value="P:one-carbon metabolic process"/>
    <property type="evidence" value="ECO:0007669"/>
    <property type="project" value="UniProtKB-KW"/>
</dbReference>
<evidence type="ECO:0000313" key="9">
    <source>
        <dbReference type="EMBL" id="OGY89286.1"/>
    </source>
</evidence>
<evidence type="ECO:0000256" key="5">
    <source>
        <dbReference type="ARBA" id="ARBA00022857"/>
    </source>
</evidence>
<evidence type="ECO:0000256" key="6">
    <source>
        <dbReference type="ARBA" id="ARBA00023002"/>
    </source>
</evidence>
<keyword evidence="6" id="KW-0560">Oxidoreductase</keyword>
<sequence>MNFSIIVAVDQKRGIGINNQLPWKIKADFKYFTDVTISHHPDKKNAVIMGRKTWESIPEHHRPLSNRLNVVLSRQEDLNLPESVLHFASFDEALKELAKRDDLGEVFNIGGGKLFAETINRSDCQKLYITEIMATYPCDTFFPEIPATFKKVEESEVMEENGIKFKFCVYEK</sequence>
<dbReference type="InterPro" id="IPR017925">
    <property type="entry name" value="DHFR_CS"/>
</dbReference>
<comment type="similarity">
    <text evidence="2 7">Belongs to the dihydrofolate reductase family.</text>
</comment>
<comment type="pathway">
    <text evidence="1">Cofactor biosynthesis; tetrahydrofolate biosynthesis; 5,6,7,8-tetrahydrofolate from 7,8-dihydrofolate: step 1/1.</text>
</comment>
<evidence type="ECO:0000256" key="3">
    <source>
        <dbReference type="ARBA" id="ARBA00012856"/>
    </source>
</evidence>
<dbReference type="GO" id="GO:0046654">
    <property type="term" value="P:tetrahydrofolate biosynthetic process"/>
    <property type="evidence" value="ECO:0007669"/>
    <property type="project" value="UniProtKB-UniPathway"/>
</dbReference>
<dbReference type="GO" id="GO:0046655">
    <property type="term" value="P:folic acid metabolic process"/>
    <property type="evidence" value="ECO:0007669"/>
    <property type="project" value="TreeGrafter"/>
</dbReference>
<evidence type="ECO:0000256" key="7">
    <source>
        <dbReference type="RuleBase" id="RU004474"/>
    </source>
</evidence>
<reference evidence="9 10" key="1">
    <citation type="journal article" date="2016" name="Nat. Commun.">
        <title>Thousands of microbial genomes shed light on interconnected biogeochemical processes in an aquifer system.</title>
        <authorList>
            <person name="Anantharaman K."/>
            <person name="Brown C.T."/>
            <person name="Hug L.A."/>
            <person name="Sharon I."/>
            <person name="Castelle C.J."/>
            <person name="Probst A.J."/>
            <person name="Thomas B.C."/>
            <person name="Singh A."/>
            <person name="Wilkins M.J."/>
            <person name="Karaoz U."/>
            <person name="Brodie E.L."/>
            <person name="Williams K.H."/>
            <person name="Hubbard S.S."/>
            <person name="Banfield J.F."/>
        </authorList>
    </citation>
    <scope>NUCLEOTIDE SEQUENCE [LARGE SCALE GENOMIC DNA]</scope>
</reference>
<accession>A0A1G2BKU1</accession>
<evidence type="ECO:0000256" key="2">
    <source>
        <dbReference type="ARBA" id="ARBA00009539"/>
    </source>
</evidence>
<evidence type="ECO:0000259" key="8">
    <source>
        <dbReference type="PROSITE" id="PS51330"/>
    </source>
</evidence>
<dbReference type="GO" id="GO:0050661">
    <property type="term" value="F:NADP binding"/>
    <property type="evidence" value="ECO:0007669"/>
    <property type="project" value="InterPro"/>
</dbReference>
<evidence type="ECO:0000256" key="4">
    <source>
        <dbReference type="ARBA" id="ARBA00022563"/>
    </source>
</evidence>
<dbReference type="PANTHER" id="PTHR48069">
    <property type="entry name" value="DIHYDROFOLATE REDUCTASE"/>
    <property type="match status" value="1"/>
</dbReference>
<dbReference type="PROSITE" id="PS00075">
    <property type="entry name" value="DHFR_1"/>
    <property type="match status" value="1"/>
</dbReference>
<proteinExistence type="inferred from homology"/>
<dbReference type="Pfam" id="PF00186">
    <property type="entry name" value="DHFR_1"/>
    <property type="match status" value="1"/>
</dbReference>
<keyword evidence="4" id="KW-0554">One-carbon metabolism</keyword>
<dbReference type="UniPathway" id="UPA00077">
    <property type="reaction ID" value="UER00158"/>
</dbReference>
<dbReference type="PRINTS" id="PR00070">
    <property type="entry name" value="DHFR"/>
</dbReference>